<dbReference type="InterPro" id="IPR036259">
    <property type="entry name" value="MFS_trans_sf"/>
</dbReference>
<keyword evidence="3 4" id="KW-0472">Membrane</keyword>
<dbReference type="InterPro" id="IPR052714">
    <property type="entry name" value="MFS_Exporter"/>
</dbReference>
<dbReference type="EMBL" id="JBHPBY010000091">
    <property type="protein sequence ID" value="MFC1850327.1"/>
    <property type="molecule type" value="Genomic_DNA"/>
</dbReference>
<keyword evidence="2 4" id="KW-1133">Transmembrane helix</keyword>
<keyword evidence="1 4" id="KW-0812">Transmembrane</keyword>
<feature type="transmembrane region" description="Helical" evidence="4">
    <location>
        <begin position="299"/>
        <end position="322"/>
    </location>
</feature>
<name>A0ABV6YVU2_UNCC1</name>
<dbReference type="Pfam" id="PF07690">
    <property type="entry name" value="MFS_1"/>
    <property type="match status" value="1"/>
</dbReference>
<dbReference type="Proteomes" id="UP001594351">
    <property type="component" value="Unassembled WGS sequence"/>
</dbReference>
<dbReference type="InterPro" id="IPR020846">
    <property type="entry name" value="MFS_dom"/>
</dbReference>
<dbReference type="PANTHER" id="PTHR23531">
    <property type="entry name" value="QUINOLENE RESISTANCE PROTEIN NORA"/>
    <property type="match status" value="1"/>
</dbReference>
<reference evidence="6 7" key="1">
    <citation type="submission" date="2024-09" db="EMBL/GenBank/DDBJ databases">
        <title>Laminarin stimulates single cell rates of sulfate reduction while oxygen inhibits transcriptomic activity in coastal marine sediment.</title>
        <authorList>
            <person name="Lindsay M."/>
            <person name="Orcutt B."/>
            <person name="Emerson D."/>
            <person name="Stepanauskas R."/>
            <person name="D'Angelo T."/>
        </authorList>
    </citation>
    <scope>NUCLEOTIDE SEQUENCE [LARGE SCALE GENOMIC DNA]</scope>
    <source>
        <strain evidence="6">SAG AM-311-K15</strain>
    </source>
</reference>
<feature type="transmembrane region" description="Helical" evidence="4">
    <location>
        <begin position="16"/>
        <end position="37"/>
    </location>
</feature>
<dbReference type="SUPFAM" id="SSF103473">
    <property type="entry name" value="MFS general substrate transporter"/>
    <property type="match status" value="1"/>
</dbReference>
<evidence type="ECO:0000256" key="1">
    <source>
        <dbReference type="ARBA" id="ARBA00022692"/>
    </source>
</evidence>
<evidence type="ECO:0000313" key="6">
    <source>
        <dbReference type="EMBL" id="MFC1850327.1"/>
    </source>
</evidence>
<feature type="transmembrane region" description="Helical" evidence="4">
    <location>
        <begin position="245"/>
        <end position="263"/>
    </location>
</feature>
<sequence length="393" mass="43581">MNFWLKYNTKYQFKRLFWTLFLSHFLFNMSLTLYFLYPLFIEDLGGTKVQIGFIMGIALGAGVMIRTLIGSFLDRHGRKIWFIIGGVICSISSLLYLFITHIGILIYVIRILHGIGTGILFTAYFTTIADLYPSQRQVEIMALFGISGLVPMALGPLCGELILGWSKFSTLFVTAGILSFSAFFLTLYFPETAPNETASDQSGPELAGLRPFLTVWIGSFLFGAAVHACFNFLAPFARSQGLAGMSPFFFTYVITSSALRLLYGDIPEKYGILRTYYVASVALFLGLAFTGFATTVFRLMIGGVFVGLGHAFIFPILISLSAQRSTVKSRGRAIAHMTAVLDFGGMACAPLLGYIGDIFGYRVLFSIASIFAIMPLLVFYIFDQDQKPRQIQT</sequence>
<dbReference type="PANTHER" id="PTHR23531:SF1">
    <property type="entry name" value="QUINOLENE RESISTANCE PROTEIN NORA"/>
    <property type="match status" value="1"/>
</dbReference>
<feature type="transmembrane region" description="Helical" evidence="4">
    <location>
        <begin position="105"/>
        <end position="128"/>
    </location>
</feature>
<feature type="domain" description="Major facilitator superfamily (MFS) profile" evidence="5">
    <location>
        <begin position="16"/>
        <end position="387"/>
    </location>
</feature>
<feature type="transmembrane region" description="Helical" evidence="4">
    <location>
        <begin position="211"/>
        <end position="233"/>
    </location>
</feature>
<feature type="transmembrane region" description="Helical" evidence="4">
    <location>
        <begin position="49"/>
        <end position="68"/>
    </location>
</feature>
<keyword evidence="7" id="KW-1185">Reference proteome</keyword>
<proteinExistence type="predicted"/>
<feature type="transmembrane region" description="Helical" evidence="4">
    <location>
        <begin position="140"/>
        <end position="165"/>
    </location>
</feature>
<evidence type="ECO:0000313" key="7">
    <source>
        <dbReference type="Proteomes" id="UP001594351"/>
    </source>
</evidence>
<dbReference type="PROSITE" id="PS50850">
    <property type="entry name" value="MFS"/>
    <property type="match status" value="1"/>
</dbReference>
<dbReference type="Gene3D" id="1.20.1250.20">
    <property type="entry name" value="MFS general substrate transporter like domains"/>
    <property type="match status" value="1"/>
</dbReference>
<accession>A0ABV6YVU2</accession>
<protein>
    <submittedName>
        <fullName evidence="6">MFS transporter</fullName>
    </submittedName>
</protein>
<comment type="caution">
    <text evidence="6">The sequence shown here is derived from an EMBL/GenBank/DDBJ whole genome shotgun (WGS) entry which is preliminary data.</text>
</comment>
<evidence type="ECO:0000256" key="3">
    <source>
        <dbReference type="ARBA" id="ARBA00023136"/>
    </source>
</evidence>
<gene>
    <name evidence="6" type="ORF">ACFL27_09065</name>
</gene>
<feature type="transmembrane region" description="Helical" evidence="4">
    <location>
        <begin position="171"/>
        <end position="190"/>
    </location>
</feature>
<feature type="transmembrane region" description="Helical" evidence="4">
    <location>
        <begin position="361"/>
        <end position="382"/>
    </location>
</feature>
<feature type="transmembrane region" description="Helical" evidence="4">
    <location>
        <begin position="334"/>
        <end position="355"/>
    </location>
</feature>
<dbReference type="InterPro" id="IPR011701">
    <property type="entry name" value="MFS"/>
</dbReference>
<evidence type="ECO:0000256" key="4">
    <source>
        <dbReference type="SAM" id="Phobius"/>
    </source>
</evidence>
<evidence type="ECO:0000259" key="5">
    <source>
        <dbReference type="PROSITE" id="PS50850"/>
    </source>
</evidence>
<feature type="transmembrane region" description="Helical" evidence="4">
    <location>
        <begin position="80"/>
        <end position="99"/>
    </location>
</feature>
<feature type="transmembrane region" description="Helical" evidence="4">
    <location>
        <begin position="275"/>
        <end position="293"/>
    </location>
</feature>
<organism evidence="6 7">
    <name type="scientific">candidate division CSSED10-310 bacterium</name>
    <dbReference type="NCBI Taxonomy" id="2855610"/>
    <lineage>
        <taxon>Bacteria</taxon>
        <taxon>Bacteria division CSSED10-310</taxon>
    </lineage>
</organism>
<evidence type="ECO:0000256" key="2">
    <source>
        <dbReference type="ARBA" id="ARBA00022989"/>
    </source>
</evidence>